<keyword evidence="3" id="KW-1185">Reference proteome</keyword>
<evidence type="ECO:0000313" key="3">
    <source>
        <dbReference type="Proteomes" id="UP000056905"/>
    </source>
</evidence>
<proteinExistence type="predicted"/>
<reference evidence="2 3" key="1">
    <citation type="submission" date="2015-10" db="EMBL/GenBank/DDBJ databases">
        <title>Conservation of the essential genome among Caulobacter and Brevundimonas species.</title>
        <authorList>
            <person name="Scott D."/>
            <person name="Ely B."/>
        </authorList>
    </citation>
    <scope>NUCLEOTIDE SEQUENCE [LARGE SCALE GENOMIC DNA]</scope>
    <source>
        <strain evidence="2 3">CB4</strain>
    </source>
</reference>
<dbReference type="KEGG" id="chq:AQ619_02785"/>
<sequence length="103" mass="11145">MISVSTSGAQHLAEILQPHRAPSRGLTLKPLVELELWLRVSSRTTRSVAATRPPEAVLDETLSQSKLASMGFRARPDRRGGRSEPFSQREKEGPVPAKAGMGG</sequence>
<accession>A0A0N7JH45</accession>
<evidence type="ECO:0000256" key="1">
    <source>
        <dbReference type="SAM" id="MobiDB-lite"/>
    </source>
</evidence>
<organism evidence="2 3">
    <name type="scientific">Caulobacter henricii</name>
    <dbReference type="NCBI Taxonomy" id="69395"/>
    <lineage>
        <taxon>Bacteria</taxon>
        <taxon>Pseudomonadati</taxon>
        <taxon>Pseudomonadota</taxon>
        <taxon>Alphaproteobacteria</taxon>
        <taxon>Caulobacterales</taxon>
        <taxon>Caulobacteraceae</taxon>
        <taxon>Caulobacter</taxon>
    </lineage>
</organism>
<dbReference type="AlphaFoldDB" id="A0A0N7JH45"/>
<feature type="region of interest" description="Disordered" evidence="1">
    <location>
        <begin position="59"/>
        <end position="103"/>
    </location>
</feature>
<dbReference type="EMBL" id="CP013002">
    <property type="protein sequence ID" value="ALL12370.1"/>
    <property type="molecule type" value="Genomic_DNA"/>
</dbReference>
<evidence type="ECO:0000313" key="2">
    <source>
        <dbReference type="EMBL" id="ALL12370.1"/>
    </source>
</evidence>
<gene>
    <name evidence="2" type="ORF">AQ619_02785</name>
</gene>
<dbReference type="STRING" id="69395.AQ619_02785"/>
<dbReference type="Proteomes" id="UP000056905">
    <property type="component" value="Chromosome"/>
</dbReference>
<protein>
    <submittedName>
        <fullName evidence="2">Uncharacterized protein</fullName>
    </submittedName>
</protein>
<feature type="compositionally biased region" description="Basic and acidic residues" evidence="1">
    <location>
        <begin position="74"/>
        <end position="93"/>
    </location>
</feature>
<name>A0A0N7JH45_9CAUL</name>